<evidence type="ECO:0000256" key="2">
    <source>
        <dbReference type="ARBA" id="ARBA00022771"/>
    </source>
</evidence>
<dbReference type="InterPro" id="IPR011011">
    <property type="entry name" value="Znf_FYVE_PHD"/>
</dbReference>
<accession>A0A1Z5JSH8</accession>
<protein>
    <recommendedName>
        <fullName evidence="9">RING-type domain-containing protein</fullName>
    </recommendedName>
</protein>
<evidence type="ECO:0000259" key="5">
    <source>
        <dbReference type="PROSITE" id="PS50089"/>
    </source>
</evidence>
<dbReference type="InterPro" id="IPR013083">
    <property type="entry name" value="Znf_RING/FYVE/PHD"/>
</dbReference>
<evidence type="ECO:0000256" key="3">
    <source>
        <dbReference type="ARBA" id="ARBA00022833"/>
    </source>
</evidence>
<keyword evidence="3" id="KW-0862">Zinc</keyword>
<dbReference type="PANTHER" id="PTHR47794:SF1">
    <property type="entry name" value="VACUOLAR PROTEIN SORTING-ASSOCIATED PROTEIN 27"/>
    <property type="match status" value="1"/>
</dbReference>
<dbReference type="GO" id="GO:0043130">
    <property type="term" value="F:ubiquitin binding"/>
    <property type="evidence" value="ECO:0007669"/>
    <property type="project" value="TreeGrafter"/>
</dbReference>
<dbReference type="InterPro" id="IPR000306">
    <property type="entry name" value="Znf_FYVE"/>
</dbReference>
<comment type="caution">
    <text evidence="7">The sequence shown here is derived from an EMBL/GenBank/DDBJ whole genome shotgun (WGS) entry which is preliminary data.</text>
</comment>
<feature type="domain" description="RING-type" evidence="5">
    <location>
        <begin position="916"/>
        <end position="951"/>
    </location>
</feature>
<feature type="domain" description="FYVE-type" evidence="6">
    <location>
        <begin position="657"/>
        <end position="717"/>
    </location>
</feature>
<evidence type="ECO:0008006" key="9">
    <source>
        <dbReference type="Google" id="ProtNLM"/>
    </source>
</evidence>
<reference evidence="7 8" key="1">
    <citation type="journal article" date="2015" name="Plant Cell">
        <title>Oil accumulation by the oleaginous diatom Fistulifera solaris as revealed by the genome and transcriptome.</title>
        <authorList>
            <person name="Tanaka T."/>
            <person name="Maeda Y."/>
            <person name="Veluchamy A."/>
            <person name="Tanaka M."/>
            <person name="Abida H."/>
            <person name="Marechal E."/>
            <person name="Bowler C."/>
            <person name="Muto M."/>
            <person name="Sunaga Y."/>
            <person name="Tanaka M."/>
            <person name="Yoshino T."/>
            <person name="Taniguchi T."/>
            <person name="Fukuda Y."/>
            <person name="Nemoto M."/>
            <person name="Matsumoto M."/>
            <person name="Wong P.S."/>
            <person name="Aburatani S."/>
            <person name="Fujibuchi W."/>
        </authorList>
    </citation>
    <scope>NUCLEOTIDE SEQUENCE [LARGE SCALE GENOMIC DNA]</scope>
    <source>
        <strain evidence="7 8">JPCC DA0580</strain>
    </source>
</reference>
<sequence length="962" mass="105089">MSSREEADRAGEHRDVDGHDNLLVAVGFPIDSEVNSSACSQGTATFVSSRETNTVADLNTRYQGTPFVHHSGEYEEIYAVSTVIEEEKTEIVALASTQIGTFDQPAASVAVIDTGEADLNEDELLTRELKRAAYGGYYARDTTDDHDFHRTSFPPEATIVAIGDHQDADSTLGAVHATFVGQEYAQLGTDTLNNSELDRGFSRNESDRQNIPDNDTAEAMVIDSAPFDCQDNVPDWKVNGEARVMSDESSLLTYAGNKLSVNESEVYPSFNSGQVLESPSVVSNAETRNVNEHLTASQEAEVLGFREIHPSEFPHETTHAELISHGSSVTAAEALVIDSDYMHHNIAHIGDGTIGETHDGQQAEVLGIQEDVHPNEFPSETHAHFVGQVTETQSASFERFSSAGVDPGHLHGAARELTLNEAEFNRTTTLNTDTRFETPLRETAASVPMEAAESSFVSPNDATVLPFASMPIEEYTDEAVVLCISTGEERASAWPDKVPVNHFSDLDEVIQAEVYQTPTRSINHSINQSDVPEFASGGPSSSQRAAMQQITHSLARGTANVIGNLFGDTKPSFGGRRRSGETDNVDAVVPRTLLPWSVIPNSATNTWTTTIQTNQNALDRNDRMSIAEANKSLRAFVLPTEEAAVAFARAWTPPRMKEKGPNCHICNSKFALLRRPCHCRNCGVVVCKECSVNWPSKMIPDTYNIKKESSVNVCRSCDWLSSNFRLALLQGNQDRAVALHATGNINLHAPFGNVKGELLYPVHSAVLGGSLPLLKWLVDENSCPIKSLRVSGSREYGGSYIPIVTSKGRSLLGIALENRNVDIVRYLIVEKGVALASEKDITFEMLLRNLDRVLHLLPEDVGSSQPDESVLLDLSDNTSPDPVSRHEFNEMQNRTISDEARDLGAIPQTAEMQDACIICCDSKIDCVATPCGHQVCCLKCSQQITRCPVCSSDCTFMRVFKP</sequence>
<dbReference type="InterPro" id="IPR001841">
    <property type="entry name" value="Znf_RING"/>
</dbReference>
<dbReference type="PROSITE" id="PS50178">
    <property type="entry name" value="ZF_FYVE"/>
    <property type="match status" value="1"/>
</dbReference>
<dbReference type="EMBL" id="BDSP01000111">
    <property type="protein sequence ID" value="GAX16980.1"/>
    <property type="molecule type" value="Genomic_DNA"/>
</dbReference>
<dbReference type="SUPFAM" id="SSF57903">
    <property type="entry name" value="FYVE/PHD zinc finger"/>
    <property type="match status" value="1"/>
</dbReference>
<evidence type="ECO:0000256" key="1">
    <source>
        <dbReference type="ARBA" id="ARBA00022723"/>
    </source>
</evidence>
<evidence type="ECO:0000313" key="7">
    <source>
        <dbReference type="EMBL" id="GAX16980.1"/>
    </source>
</evidence>
<dbReference type="GO" id="GO:0008270">
    <property type="term" value="F:zinc ion binding"/>
    <property type="evidence" value="ECO:0007669"/>
    <property type="project" value="UniProtKB-KW"/>
</dbReference>
<dbReference type="Proteomes" id="UP000198406">
    <property type="component" value="Unassembled WGS sequence"/>
</dbReference>
<organism evidence="7 8">
    <name type="scientific">Fistulifera solaris</name>
    <name type="common">Oleaginous diatom</name>
    <dbReference type="NCBI Taxonomy" id="1519565"/>
    <lineage>
        <taxon>Eukaryota</taxon>
        <taxon>Sar</taxon>
        <taxon>Stramenopiles</taxon>
        <taxon>Ochrophyta</taxon>
        <taxon>Bacillariophyta</taxon>
        <taxon>Bacillariophyceae</taxon>
        <taxon>Bacillariophycidae</taxon>
        <taxon>Naviculales</taxon>
        <taxon>Naviculaceae</taxon>
        <taxon>Fistulifera</taxon>
    </lineage>
</organism>
<dbReference type="Pfam" id="PF01363">
    <property type="entry name" value="FYVE"/>
    <property type="match status" value="1"/>
</dbReference>
<dbReference type="GO" id="GO:0033565">
    <property type="term" value="C:ESCRT-0 complex"/>
    <property type="evidence" value="ECO:0007669"/>
    <property type="project" value="TreeGrafter"/>
</dbReference>
<proteinExistence type="predicted"/>
<keyword evidence="1" id="KW-0479">Metal-binding</keyword>
<dbReference type="PROSITE" id="PS50089">
    <property type="entry name" value="ZF_RING_2"/>
    <property type="match status" value="1"/>
</dbReference>
<dbReference type="Gene3D" id="3.30.40.10">
    <property type="entry name" value="Zinc/RING finger domain, C3HC4 (zinc finger)"/>
    <property type="match status" value="2"/>
</dbReference>
<dbReference type="PANTHER" id="PTHR47794">
    <property type="entry name" value="VACUOLAR PROTEIN SORTING-ASSOCIATED PROTEIN 27"/>
    <property type="match status" value="1"/>
</dbReference>
<keyword evidence="8" id="KW-1185">Reference proteome</keyword>
<evidence type="ECO:0000313" key="8">
    <source>
        <dbReference type="Proteomes" id="UP000198406"/>
    </source>
</evidence>
<dbReference type="GO" id="GO:0032266">
    <property type="term" value="F:phosphatidylinositol-3-phosphate binding"/>
    <property type="evidence" value="ECO:0007669"/>
    <property type="project" value="TreeGrafter"/>
</dbReference>
<dbReference type="CDD" id="cd00065">
    <property type="entry name" value="FYVE_like_SF"/>
    <property type="match status" value="1"/>
</dbReference>
<dbReference type="SMART" id="SM00064">
    <property type="entry name" value="FYVE"/>
    <property type="match status" value="1"/>
</dbReference>
<dbReference type="SUPFAM" id="SSF140860">
    <property type="entry name" value="Pseudo ankyrin repeat-like"/>
    <property type="match status" value="1"/>
</dbReference>
<evidence type="ECO:0000259" key="6">
    <source>
        <dbReference type="PROSITE" id="PS50178"/>
    </source>
</evidence>
<name>A0A1Z5JSH8_FISSO</name>
<evidence type="ECO:0000256" key="4">
    <source>
        <dbReference type="PROSITE-ProRule" id="PRU00175"/>
    </source>
</evidence>
<dbReference type="InterPro" id="IPR017455">
    <property type="entry name" value="Znf_FYVE-rel"/>
</dbReference>
<keyword evidence="2 4" id="KW-0863">Zinc-finger</keyword>
<dbReference type="GO" id="GO:0043328">
    <property type="term" value="P:protein transport to vacuole involved in ubiquitin-dependent protein catabolic process via the multivesicular body sorting pathway"/>
    <property type="evidence" value="ECO:0007669"/>
    <property type="project" value="TreeGrafter"/>
</dbReference>
<dbReference type="Pfam" id="PF13920">
    <property type="entry name" value="zf-C3HC4_3"/>
    <property type="match status" value="1"/>
</dbReference>
<dbReference type="InParanoid" id="A0A1Z5JSH8"/>
<gene>
    <name evidence="7" type="ORF">FisN_5Hh359</name>
</gene>
<dbReference type="GO" id="GO:0006623">
    <property type="term" value="P:protein targeting to vacuole"/>
    <property type="evidence" value="ECO:0007669"/>
    <property type="project" value="TreeGrafter"/>
</dbReference>
<dbReference type="AlphaFoldDB" id="A0A1Z5JSH8"/>
<dbReference type="OrthoDB" id="1711136at2759"/>